<sequence>MAYRSSRSDYSDRDYTPGPSRRAPTRDIDEVDVYERRERRSPPRQRAPVREYEDIDIQIRDRERDRVDRTPAFLKEEARRPEAGALVLRQREVESVDRRRPRSPSPIRYRERYVERDRERAPSMPPDRRPRFIERSPSPAPAAVRVESRTIERRRERSPSPDRDREFINLRIEREREKPRSPTPSPSPPPPPPAPPVIRGPTIEREVITHYRDIDHGVIRAKPPTPPPPPRTAPPQVRERELDIDIDIRHDETDVDVRSRSRSRPAAARVRSRSRPVMRPRPRHQPSYYDEDDLIIERDRDTVRVSENRRRAHSAAPPPRPASTDYSDEAEYITGKIDSRGRMGEALHGVTKDWTIVDVPPGTERVKMDGVGGGGAEVTWQRYSGVRRSKFLPDREDTPISIPEPMPAPAPVRGREPSRDRERLSIQVYDSRDKSRDREVEVEEISDRRISIRNNDDRAPPRKRNEMWTEITKDLVTREAIERMGYEYEETEWFFYVMQYLRYEDVLELTNLSDDIRRARRRRAQEIEWEREWDRRHRNRRSLNWDKVDDERVVEREVVYDRGTHRTYVR</sequence>
<accession>A0ACC0DAY6</accession>
<keyword evidence="2" id="KW-1185">Reference proteome</keyword>
<evidence type="ECO:0000313" key="2">
    <source>
        <dbReference type="Proteomes" id="UP001497680"/>
    </source>
</evidence>
<reference evidence="1 2" key="1">
    <citation type="journal article" date="2022" name="New Phytol.">
        <title>Ecological generalism drives hyperdiversity of secondary metabolite gene clusters in xylarialean endophytes.</title>
        <authorList>
            <person name="Franco M.E.E."/>
            <person name="Wisecaver J.H."/>
            <person name="Arnold A.E."/>
            <person name="Ju Y.M."/>
            <person name="Slot J.C."/>
            <person name="Ahrendt S."/>
            <person name="Moore L.P."/>
            <person name="Eastman K.E."/>
            <person name="Scott K."/>
            <person name="Konkel Z."/>
            <person name="Mondo S.J."/>
            <person name="Kuo A."/>
            <person name="Hayes R.D."/>
            <person name="Haridas S."/>
            <person name="Andreopoulos B."/>
            <person name="Riley R."/>
            <person name="LaButti K."/>
            <person name="Pangilinan J."/>
            <person name="Lipzen A."/>
            <person name="Amirebrahimi M."/>
            <person name="Yan J."/>
            <person name="Adam C."/>
            <person name="Keymanesh K."/>
            <person name="Ng V."/>
            <person name="Louie K."/>
            <person name="Northen T."/>
            <person name="Drula E."/>
            <person name="Henrissat B."/>
            <person name="Hsieh H.M."/>
            <person name="Youens-Clark K."/>
            <person name="Lutzoni F."/>
            <person name="Miadlikowska J."/>
            <person name="Eastwood D.C."/>
            <person name="Hamelin R.C."/>
            <person name="Grigoriev I.V."/>
            <person name="U'Ren J.M."/>
        </authorList>
    </citation>
    <scope>NUCLEOTIDE SEQUENCE [LARGE SCALE GENOMIC DNA]</scope>
    <source>
        <strain evidence="1 2">ER1909</strain>
    </source>
</reference>
<evidence type="ECO:0000313" key="1">
    <source>
        <dbReference type="EMBL" id="KAI6089706.1"/>
    </source>
</evidence>
<dbReference type="EMBL" id="MU394294">
    <property type="protein sequence ID" value="KAI6089706.1"/>
    <property type="molecule type" value="Genomic_DNA"/>
</dbReference>
<dbReference type="Proteomes" id="UP001497680">
    <property type="component" value="Unassembled WGS sequence"/>
</dbReference>
<proteinExistence type="predicted"/>
<comment type="caution">
    <text evidence="1">The sequence shown here is derived from an EMBL/GenBank/DDBJ whole genome shotgun (WGS) entry which is preliminary data.</text>
</comment>
<protein>
    <submittedName>
        <fullName evidence="1">Uncharacterized protein</fullName>
    </submittedName>
</protein>
<name>A0ACC0DAY6_9PEZI</name>
<organism evidence="1 2">
    <name type="scientific">Hypoxylon rubiginosum</name>
    <dbReference type="NCBI Taxonomy" id="110542"/>
    <lineage>
        <taxon>Eukaryota</taxon>
        <taxon>Fungi</taxon>
        <taxon>Dikarya</taxon>
        <taxon>Ascomycota</taxon>
        <taxon>Pezizomycotina</taxon>
        <taxon>Sordariomycetes</taxon>
        <taxon>Xylariomycetidae</taxon>
        <taxon>Xylariales</taxon>
        <taxon>Hypoxylaceae</taxon>
        <taxon>Hypoxylon</taxon>
    </lineage>
</organism>
<gene>
    <name evidence="1" type="ORF">F4821DRAFT_230739</name>
</gene>